<dbReference type="EMBL" id="CP041666">
    <property type="protein sequence ID" value="QDP40016.1"/>
    <property type="molecule type" value="Genomic_DNA"/>
</dbReference>
<sequence length="117" mass="13649">MGDIIDFEMNKTRKYVRTMAFNKGLVYEVFLTVVNYVNKHSNFGQHPDDFLTTGSSLAELYNGDSTRFIATFDELLEYWNLDKCTHKPNEIEQFKTVGDLCRFIDVRVSPLKIIRGR</sequence>
<dbReference type="Proteomes" id="UP000315215">
    <property type="component" value="Chromosome"/>
</dbReference>
<evidence type="ECO:0000313" key="1">
    <source>
        <dbReference type="EMBL" id="QDP40016.1"/>
    </source>
</evidence>
<proteinExistence type="predicted"/>
<accession>A0A516KFB2</accession>
<dbReference type="RefSeq" id="WP_143893182.1">
    <property type="nucleotide sequence ID" value="NZ_CP041666.1"/>
</dbReference>
<dbReference type="KEGG" id="aqt:FN924_07450"/>
<evidence type="ECO:0000313" key="2">
    <source>
        <dbReference type="Proteomes" id="UP000315215"/>
    </source>
</evidence>
<dbReference type="AlphaFoldDB" id="A0A516KFB2"/>
<organism evidence="1 2">
    <name type="scientific">Radiobacillus deserti</name>
    <dbReference type="NCBI Taxonomy" id="2594883"/>
    <lineage>
        <taxon>Bacteria</taxon>
        <taxon>Bacillati</taxon>
        <taxon>Bacillota</taxon>
        <taxon>Bacilli</taxon>
        <taxon>Bacillales</taxon>
        <taxon>Bacillaceae</taxon>
        <taxon>Radiobacillus</taxon>
    </lineage>
</organism>
<keyword evidence="2" id="KW-1185">Reference proteome</keyword>
<gene>
    <name evidence="1" type="ORF">FN924_07450</name>
</gene>
<reference evidence="1 2" key="1">
    <citation type="submission" date="2019-07" db="EMBL/GenBank/DDBJ databases">
        <authorList>
            <person name="Li J."/>
        </authorList>
    </citation>
    <scope>NUCLEOTIDE SEQUENCE [LARGE SCALE GENOMIC DNA]</scope>
    <source>
        <strain evidence="1 2">TKL69</strain>
    </source>
</reference>
<protein>
    <submittedName>
        <fullName evidence="1">Uncharacterized protein</fullName>
    </submittedName>
</protein>
<name>A0A516KFB2_9BACI</name>
<dbReference type="OrthoDB" id="2967156at2"/>